<dbReference type="Proteomes" id="UP001152622">
    <property type="component" value="Chromosome 1"/>
</dbReference>
<comment type="caution">
    <text evidence="1">The sequence shown here is derived from an EMBL/GenBank/DDBJ whole genome shotgun (WGS) entry which is preliminary data.</text>
</comment>
<name>A0A9Q1JDF5_SYNKA</name>
<organism evidence="1 2">
    <name type="scientific">Synaphobranchus kaupii</name>
    <name type="common">Kaup's arrowtooth eel</name>
    <dbReference type="NCBI Taxonomy" id="118154"/>
    <lineage>
        <taxon>Eukaryota</taxon>
        <taxon>Metazoa</taxon>
        <taxon>Chordata</taxon>
        <taxon>Craniata</taxon>
        <taxon>Vertebrata</taxon>
        <taxon>Euteleostomi</taxon>
        <taxon>Actinopterygii</taxon>
        <taxon>Neopterygii</taxon>
        <taxon>Teleostei</taxon>
        <taxon>Anguilliformes</taxon>
        <taxon>Synaphobranchidae</taxon>
        <taxon>Synaphobranchus</taxon>
    </lineage>
</organism>
<evidence type="ECO:0000313" key="1">
    <source>
        <dbReference type="EMBL" id="KAJ8380850.1"/>
    </source>
</evidence>
<gene>
    <name evidence="1" type="ORF">SKAU_G00016280</name>
</gene>
<dbReference type="EMBL" id="JAINUF010000001">
    <property type="protein sequence ID" value="KAJ8380850.1"/>
    <property type="molecule type" value="Genomic_DNA"/>
</dbReference>
<proteinExistence type="predicted"/>
<reference evidence="1" key="1">
    <citation type="journal article" date="2023" name="Science">
        <title>Genome structures resolve the early diversification of teleost fishes.</title>
        <authorList>
            <person name="Parey E."/>
            <person name="Louis A."/>
            <person name="Montfort J."/>
            <person name="Bouchez O."/>
            <person name="Roques C."/>
            <person name="Iampietro C."/>
            <person name="Lluch J."/>
            <person name="Castinel A."/>
            <person name="Donnadieu C."/>
            <person name="Desvignes T."/>
            <person name="Floi Bucao C."/>
            <person name="Jouanno E."/>
            <person name="Wen M."/>
            <person name="Mejri S."/>
            <person name="Dirks R."/>
            <person name="Jansen H."/>
            <person name="Henkel C."/>
            <person name="Chen W.J."/>
            <person name="Zahm M."/>
            <person name="Cabau C."/>
            <person name="Klopp C."/>
            <person name="Thompson A.W."/>
            <person name="Robinson-Rechavi M."/>
            <person name="Braasch I."/>
            <person name="Lecointre G."/>
            <person name="Bobe J."/>
            <person name="Postlethwait J.H."/>
            <person name="Berthelot C."/>
            <person name="Roest Crollius H."/>
            <person name="Guiguen Y."/>
        </authorList>
    </citation>
    <scope>NUCLEOTIDE SEQUENCE</scope>
    <source>
        <strain evidence="1">WJC10195</strain>
    </source>
</reference>
<dbReference type="OrthoDB" id="10064741at2759"/>
<evidence type="ECO:0000313" key="2">
    <source>
        <dbReference type="Proteomes" id="UP001152622"/>
    </source>
</evidence>
<protein>
    <submittedName>
        <fullName evidence="1">Uncharacterized protein</fullName>
    </submittedName>
</protein>
<keyword evidence="2" id="KW-1185">Reference proteome</keyword>
<dbReference type="AlphaFoldDB" id="A0A9Q1JDF5"/>
<accession>A0A9Q1JDF5</accession>
<sequence length="193" mass="22210">MQPPLTRASPVSLIKHIPLHRPLRPMNGLSTIIHQDGATTHLSVIRQQMSHTITCPHPDESTYKSPRPTIPDLVHPDARKFSHLRIALENILPDHPTEQSSERLWKMHVLPYRSERAITRSKQDQEAAILLEQRTVRIEVDKVHWYATPLLHIKNMPHLLAPKEAVLPHLHGIEKRLAKTLLKQQHTRQKSSS</sequence>